<protein>
    <submittedName>
        <fullName evidence="1">Uncharacterized protein</fullName>
    </submittedName>
</protein>
<accession>A0A401YZ37</accession>
<proteinExistence type="predicted"/>
<dbReference type="Proteomes" id="UP000286931">
    <property type="component" value="Unassembled WGS sequence"/>
</dbReference>
<dbReference type="RefSeq" id="WP_126641654.1">
    <property type="nucleotide sequence ID" value="NZ_BIFH01000035.1"/>
</dbReference>
<sequence length="83" mass="9051">MNIIELARVVHMHEGIVHGSCAEFYDLEFPQLTNAVAFVESLGWGQQACLRDATSAFNVPVVVQMPVAFIDGFDILSTLAGNQ</sequence>
<gene>
    <name evidence="1" type="ORF">EHYA_07611</name>
</gene>
<comment type="caution">
    <text evidence="1">The sequence shown here is derived from an EMBL/GenBank/DDBJ whole genome shotgun (WGS) entry which is preliminary data.</text>
</comment>
<reference evidence="1 2" key="1">
    <citation type="submission" date="2018-12" db="EMBL/GenBank/DDBJ databases">
        <title>Draft genome sequence of Embleya hyalina NBRC 13850T.</title>
        <authorList>
            <person name="Komaki H."/>
            <person name="Hosoyama A."/>
            <person name="Kimura A."/>
            <person name="Ichikawa N."/>
            <person name="Tamura T."/>
        </authorList>
    </citation>
    <scope>NUCLEOTIDE SEQUENCE [LARGE SCALE GENOMIC DNA]</scope>
    <source>
        <strain evidence="1 2">NBRC 13850</strain>
    </source>
</reference>
<name>A0A401YZ37_9ACTN</name>
<dbReference type="EMBL" id="BIFH01000035">
    <property type="protein sequence ID" value="GCD99889.1"/>
    <property type="molecule type" value="Genomic_DNA"/>
</dbReference>
<dbReference type="AlphaFoldDB" id="A0A401YZ37"/>
<organism evidence="1 2">
    <name type="scientific">Embleya hyalina</name>
    <dbReference type="NCBI Taxonomy" id="516124"/>
    <lineage>
        <taxon>Bacteria</taxon>
        <taxon>Bacillati</taxon>
        <taxon>Actinomycetota</taxon>
        <taxon>Actinomycetes</taxon>
        <taxon>Kitasatosporales</taxon>
        <taxon>Streptomycetaceae</taxon>
        <taxon>Embleya</taxon>
    </lineage>
</organism>
<evidence type="ECO:0000313" key="2">
    <source>
        <dbReference type="Proteomes" id="UP000286931"/>
    </source>
</evidence>
<evidence type="ECO:0000313" key="1">
    <source>
        <dbReference type="EMBL" id="GCD99889.1"/>
    </source>
</evidence>
<keyword evidence="2" id="KW-1185">Reference proteome</keyword>